<proteinExistence type="inferred from homology"/>
<dbReference type="InterPro" id="IPR001509">
    <property type="entry name" value="Epimerase_deHydtase"/>
</dbReference>
<organism evidence="3">
    <name type="scientific">candidate division WOR-3 bacterium</name>
    <dbReference type="NCBI Taxonomy" id="2052148"/>
    <lineage>
        <taxon>Bacteria</taxon>
        <taxon>Bacteria division WOR-3</taxon>
    </lineage>
</organism>
<evidence type="ECO:0000259" key="2">
    <source>
        <dbReference type="Pfam" id="PF01370"/>
    </source>
</evidence>
<dbReference type="Pfam" id="PF01370">
    <property type="entry name" value="Epimerase"/>
    <property type="match status" value="1"/>
</dbReference>
<reference evidence="3" key="1">
    <citation type="journal article" date="2020" name="mSystems">
        <title>Genome- and Community-Level Interaction Insights into Carbon Utilization and Element Cycling Functions of Hydrothermarchaeota in Hydrothermal Sediment.</title>
        <authorList>
            <person name="Zhou Z."/>
            <person name="Liu Y."/>
            <person name="Xu W."/>
            <person name="Pan J."/>
            <person name="Luo Z.H."/>
            <person name="Li M."/>
        </authorList>
    </citation>
    <scope>NUCLEOTIDE SEQUENCE [LARGE SCALE GENOMIC DNA]</scope>
    <source>
        <strain evidence="3">SpSt-783</strain>
    </source>
</reference>
<name>A0A7C6AFI5_UNCW3</name>
<protein>
    <submittedName>
        <fullName evidence="3">NAD-dependent epimerase/dehydratase family protein</fullName>
    </submittedName>
</protein>
<dbReference type="Gene3D" id="3.40.50.720">
    <property type="entry name" value="NAD(P)-binding Rossmann-like Domain"/>
    <property type="match status" value="1"/>
</dbReference>
<feature type="domain" description="NAD-dependent epimerase/dehydratase" evidence="2">
    <location>
        <begin position="3"/>
        <end position="234"/>
    </location>
</feature>
<dbReference type="InterPro" id="IPR036291">
    <property type="entry name" value="NAD(P)-bd_dom_sf"/>
</dbReference>
<dbReference type="AlphaFoldDB" id="A0A7C6AFI5"/>
<dbReference type="PANTHER" id="PTHR43000">
    <property type="entry name" value="DTDP-D-GLUCOSE 4,6-DEHYDRATASE-RELATED"/>
    <property type="match status" value="1"/>
</dbReference>
<evidence type="ECO:0000256" key="1">
    <source>
        <dbReference type="ARBA" id="ARBA00007637"/>
    </source>
</evidence>
<gene>
    <name evidence="3" type="ORF">ENV70_03110</name>
</gene>
<dbReference type="Gene3D" id="3.90.25.10">
    <property type="entry name" value="UDP-galactose 4-epimerase, domain 1"/>
    <property type="match status" value="1"/>
</dbReference>
<sequence length="310" mass="34649">MKILVTGGAGFIGSHIVDAYLKAGHSVVIIDDLSTGDIKNVNPNATFIEKDITDPGIEEIFKKFEFDIVNHHAAQINVRRSLEDPLFDANVNIMGSLNLLNLSARFNVKRFIFASSGGAIYGEPEKFPITEEFKPEPLSPYGVAKLTVENYIKVFSHLYGFDYVILRYSNVYGPRQISKSEAGVISIFINQILENKECFVNGDGNQVRDYVYVGDVVRANLSALNACPGYFNIGTGIETSVNDLLDILGRILNKEIIHQHRAPIPGEVFKNVLDFSKARSAFNWSPETPLIKGIELTYRYFYNERQGKVS</sequence>
<comment type="similarity">
    <text evidence="1">Belongs to the NAD(P)-dependent epimerase/dehydratase family.</text>
</comment>
<accession>A0A7C6AFI5</accession>
<dbReference type="SUPFAM" id="SSF51735">
    <property type="entry name" value="NAD(P)-binding Rossmann-fold domains"/>
    <property type="match status" value="1"/>
</dbReference>
<evidence type="ECO:0000313" key="3">
    <source>
        <dbReference type="EMBL" id="HHS62593.1"/>
    </source>
</evidence>
<dbReference type="EMBL" id="DTHJ01000065">
    <property type="protein sequence ID" value="HHS62593.1"/>
    <property type="molecule type" value="Genomic_DNA"/>
</dbReference>
<comment type="caution">
    <text evidence="3">The sequence shown here is derived from an EMBL/GenBank/DDBJ whole genome shotgun (WGS) entry which is preliminary data.</text>
</comment>